<sequence>MLENLVGTKPENMLLHGPSKLLVHEYHWHSPKTGIVASYTPNAADVKDHFGVFRGVDQIEAFAQATTGSCAAFLSYVKRNEEQGISKDEFIPTFISIGGVNFHSYLLEGETFISIGKIIFYKFRQMVVDGRIYKIPRGIDLNHYFKDFTEEKLNNYEVGEDFTLVAELFGITGRAIKKK</sequence>
<reference evidence="1 2" key="1">
    <citation type="submission" date="2019-08" db="EMBL/GenBank/DDBJ databases">
        <title>Pedobacter sp. nov., isolated from Han river, South Korea.</title>
        <authorList>
            <person name="Lee D.-H."/>
            <person name="Kim Y.-S."/>
            <person name="Hwang E.-M."/>
            <person name="Le Tran T.C."/>
            <person name="Cha C.-J."/>
        </authorList>
    </citation>
    <scope>NUCLEOTIDE SEQUENCE [LARGE SCALE GENOMIC DNA]</scope>
    <source>
        <strain evidence="1 2">CJ43</strain>
    </source>
</reference>
<name>A0A5C0VJR0_9SPHI</name>
<keyword evidence="2" id="KW-1185">Reference proteome</keyword>
<dbReference type="EMBL" id="CP043329">
    <property type="protein sequence ID" value="QEK52968.1"/>
    <property type="molecule type" value="Genomic_DNA"/>
</dbReference>
<accession>A0A5C0VJR0</accession>
<dbReference type="Gene3D" id="3.10.129.10">
    <property type="entry name" value="Hotdog Thioesterase"/>
    <property type="match status" value="1"/>
</dbReference>
<protein>
    <submittedName>
        <fullName evidence="1">Uncharacterized protein</fullName>
    </submittedName>
</protein>
<dbReference type="AlphaFoldDB" id="A0A5C0VJR0"/>
<organism evidence="1 2">
    <name type="scientific">Pedobacter aquae</name>
    <dbReference type="NCBI Taxonomy" id="2605747"/>
    <lineage>
        <taxon>Bacteria</taxon>
        <taxon>Pseudomonadati</taxon>
        <taxon>Bacteroidota</taxon>
        <taxon>Sphingobacteriia</taxon>
        <taxon>Sphingobacteriales</taxon>
        <taxon>Sphingobacteriaceae</taxon>
        <taxon>Pedobacter</taxon>
    </lineage>
</organism>
<dbReference type="KEGG" id="pej:FYC62_15785"/>
<evidence type="ECO:0000313" key="2">
    <source>
        <dbReference type="Proteomes" id="UP000323653"/>
    </source>
</evidence>
<dbReference type="RefSeq" id="WP_149075638.1">
    <property type="nucleotide sequence ID" value="NZ_CP043329.1"/>
</dbReference>
<proteinExistence type="predicted"/>
<gene>
    <name evidence="1" type="ORF">FYC62_15785</name>
</gene>
<dbReference type="Proteomes" id="UP000323653">
    <property type="component" value="Chromosome"/>
</dbReference>
<evidence type="ECO:0000313" key="1">
    <source>
        <dbReference type="EMBL" id="QEK52968.1"/>
    </source>
</evidence>